<dbReference type="SUPFAM" id="SSF46785">
    <property type="entry name" value="Winged helix' DNA-binding domain"/>
    <property type="match status" value="1"/>
</dbReference>
<dbReference type="AlphaFoldDB" id="A0AA38WBR8"/>
<dbReference type="Gene3D" id="3.40.50.10140">
    <property type="entry name" value="Toll/interleukin-1 receptor homology (TIR) domain"/>
    <property type="match status" value="1"/>
</dbReference>
<dbReference type="FunFam" id="1.10.8.430:FF:000002">
    <property type="entry name" value="Disease resistance protein (TIR-NBS-LRR class)"/>
    <property type="match status" value="1"/>
</dbReference>
<dbReference type="InterPro" id="IPR002182">
    <property type="entry name" value="NB-ARC"/>
</dbReference>
<keyword evidence="9" id="KW-1185">Reference proteome</keyword>
<dbReference type="Gene3D" id="3.80.10.10">
    <property type="entry name" value="Ribonuclease Inhibitor"/>
    <property type="match status" value="3"/>
</dbReference>
<dbReference type="GO" id="GO:0007165">
    <property type="term" value="P:signal transduction"/>
    <property type="evidence" value="ECO:0007669"/>
    <property type="project" value="InterPro"/>
</dbReference>
<gene>
    <name evidence="8" type="ORF">OSB04_029017</name>
</gene>
<protein>
    <recommendedName>
        <fullName evidence="1">ADP-ribosyl cyclase/cyclic ADP-ribose hydrolase</fullName>
        <ecNumber evidence="1">3.2.2.6</ecNumber>
    </recommendedName>
</protein>
<evidence type="ECO:0000256" key="2">
    <source>
        <dbReference type="ARBA" id="ARBA00022614"/>
    </source>
</evidence>
<keyword evidence="5" id="KW-0520">NAD</keyword>
<dbReference type="Pfam" id="PF00931">
    <property type="entry name" value="NB-ARC"/>
    <property type="match status" value="1"/>
</dbReference>
<keyword evidence="2" id="KW-0433">Leucine-rich repeat</keyword>
<evidence type="ECO:0000256" key="1">
    <source>
        <dbReference type="ARBA" id="ARBA00011982"/>
    </source>
</evidence>
<dbReference type="InterPro" id="IPR027417">
    <property type="entry name" value="P-loop_NTPase"/>
</dbReference>
<evidence type="ECO:0000313" key="9">
    <source>
        <dbReference type="Proteomes" id="UP001172457"/>
    </source>
</evidence>
<evidence type="ECO:0000259" key="7">
    <source>
        <dbReference type="PROSITE" id="PS50104"/>
    </source>
</evidence>
<evidence type="ECO:0000256" key="3">
    <source>
        <dbReference type="ARBA" id="ARBA00022737"/>
    </source>
</evidence>
<dbReference type="SMART" id="SM00255">
    <property type="entry name" value="TIR"/>
    <property type="match status" value="1"/>
</dbReference>
<dbReference type="Proteomes" id="UP001172457">
    <property type="component" value="Chromosome 7"/>
</dbReference>
<evidence type="ECO:0000256" key="5">
    <source>
        <dbReference type="ARBA" id="ARBA00023027"/>
    </source>
</evidence>
<sequence>MRIGTGVDRSPIEWHLHLHLYGLENTRNSFVDHLHTSLVQKGIRVFKDDEMLRGGKRISSELLKAIEESRFAVVVFSQNYANSSWCLDELAKIMDCQDRMGQKVLPVFYHVDPSDVRGQKEDFATAFQQHEDKFREELDKVNKWRKALNAAGNLSGWHISAVNGGESSFIAKIVHVISTNIQPRGIASDLVDIKPRIDKLNLLLDTEATHIVRMVGICGMGGMGKTTIARALFRRISYKFDGSSFVGDIRETSKRDICVLQKQILKDVLATDRESVITDPVVGAELIQTRFCNKKLLLVLDDVDDGKQLEFLAATHEWFGAGSRVIITTRNEHLLSKTDATYKPAILLEQHAVELFSRHAFWKNSPPKGYEELSNRVIRYTGGLPLALKVLGSFFCKREASVWESALNRLAKTPNMEIFEMLKVSFDELCDDDKKIFLDIACFFKGRDEEEMIRVLDSFGFDATIGMSTLVEKSLITVSSKRIDMHDVLQEMGLEINLEAVEAIVHKGGSSSDIQPFRNDVFKDMNNIRLLDINGVFTFPKPTTLPDELRWLSWYQYPFPSLPVENLRKLVGLEMSYGCTEYLWTGYKFLPNLKFIHLHRVSRIGSFPDVSGAPNVERLILSGCSKLTFVHESLGTLRKLAYFKMSSCYKLKSLPSMVEMESLETLDLSYCFGLQKFPEISSRMQKLSTINLKSCYGLKVIPSSICELKNLKILNLQDGMALQPLPPLGSMEKLEELWLGSNHSVIVQRPPNFITFHFWTKFCCLRKPNLSHIQIEEHNFPDNFHAFSSLEELYLSGNSKLVHLPASISHLSRLKHLELNECQQLQNIQGLPSGIQVLKAFDCILLEEIEDLRKEYVWLYKICLPGCERLLEKQANKIYLDNMLQRSFLKQQTTYDDFVHEGDLLIRITESQNLEETKAVRCGAHIIYIEDVETIHQINTSIHDDRTSNILFTADDLPHVNEGNLIKAMVVTASEVEIIIRVSFDAKVMAYSEYVSSTICMSVNLLTIFLNVPLATVWVLKEVISRGFNSRANNILKY</sequence>
<dbReference type="GO" id="GO:0043531">
    <property type="term" value="F:ADP binding"/>
    <property type="evidence" value="ECO:0007669"/>
    <property type="project" value="InterPro"/>
</dbReference>
<dbReference type="Gene3D" id="1.10.8.430">
    <property type="entry name" value="Helical domain of apoptotic protease-activating factors"/>
    <property type="match status" value="1"/>
</dbReference>
<keyword evidence="4" id="KW-0611">Plant defense</keyword>
<comment type="catalytic activity">
    <reaction evidence="6">
        <text>NAD(+) + H2O = ADP-D-ribose + nicotinamide + H(+)</text>
        <dbReference type="Rhea" id="RHEA:16301"/>
        <dbReference type="ChEBI" id="CHEBI:15377"/>
        <dbReference type="ChEBI" id="CHEBI:15378"/>
        <dbReference type="ChEBI" id="CHEBI:17154"/>
        <dbReference type="ChEBI" id="CHEBI:57540"/>
        <dbReference type="ChEBI" id="CHEBI:57967"/>
        <dbReference type="EC" id="3.2.2.6"/>
    </reaction>
    <physiologicalReaction direction="left-to-right" evidence="6">
        <dbReference type="Rhea" id="RHEA:16302"/>
    </physiologicalReaction>
</comment>
<dbReference type="InterPro" id="IPR044974">
    <property type="entry name" value="Disease_R_plants"/>
</dbReference>
<dbReference type="SUPFAM" id="SSF52540">
    <property type="entry name" value="P-loop containing nucleoside triphosphate hydrolases"/>
    <property type="match status" value="1"/>
</dbReference>
<dbReference type="PANTHER" id="PTHR11017">
    <property type="entry name" value="LEUCINE-RICH REPEAT-CONTAINING PROTEIN"/>
    <property type="match status" value="1"/>
</dbReference>
<dbReference type="EMBL" id="JARYMX010000007">
    <property type="protein sequence ID" value="KAJ9542511.1"/>
    <property type="molecule type" value="Genomic_DNA"/>
</dbReference>
<dbReference type="Pfam" id="PF01582">
    <property type="entry name" value="TIR"/>
    <property type="match status" value="1"/>
</dbReference>
<evidence type="ECO:0000256" key="6">
    <source>
        <dbReference type="ARBA" id="ARBA00047304"/>
    </source>
</evidence>
<dbReference type="EC" id="3.2.2.6" evidence="1"/>
<evidence type="ECO:0000313" key="8">
    <source>
        <dbReference type="EMBL" id="KAJ9542511.1"/>
    </source>
</evidence>
<dbReference type="Pfam" id="PF23286">
    <property type="entry name" value="LRR_13"/>
    <property type="match status" value="1"/>
</dbReference>
<dbReference type="GO" id="GO:0061809">
    <property type="term" value="F:NAD+ nucleosidase activity, cyclic ADP-ribose generating"/>
    <property type="evidence" value="ECO:0007669"/>
    <property type="project" value="UniProtKB-EC"/>
</dbReference>
<dbReference type="PANTHER" id="PTHR11017:SF479">
    <property type="entry name" value="DISEASE RESISTANCE PROTEIN (TIR-NBS-LRR CLASS) FAMILY"/>
    <property type="match status" value="1"/>
</dbReference>
<accession>A0AA38WBR8</accession>
<dbReference type="SUPFAM" id="SSF52200">
    <property type="entry name" value="Toll/Interleukin receptor TIR domain"/>
    <property type="match status" value="1"/>
</dbReference>
<dbReference type="InterPro" id="IPR058192">
    <property type="entry name" value="WHD_ROQ1-like"/>
</dbReference>
<organism evidence="8 9">
    <name type="scientific">Centaurea solstitialis</name>
    <name type="common">yellow star-thistle</name>
    <dbReference type="NCBI Taxonomy" id="347529"/>
    <lineage>
        <taxon>Eukaryota</taxon>
        <taxon>Viridiplantae</taxon>
        <taxon>Streptophyta</taxon>
        <taxon>Embryophyta</taxon>
        <taxon>Tracheophyta</taxon>
        <taxon>Spermatophyta</taxon>
        <taxon>Magnoliopsida</taxon>
        <taxon>eudicotyledons</taxon>
        <taxon>Gunneridae</taxon>
        <taxon>Pentapetalae</taxon>
        <taxon>asterids</taxon>
        <taxon>campanulids</taxon>
        <taxon>Asterales</taxon>
        <taxon>Asteraceae</taxon>
        <taxon>Carduoideae</taxon>
        <taxon>Cardueae</taxon>
        <taxon>Centaureinae</taxon>
        <taxon>Centaurea</taxon>
    </lineage>
</organism>
<dbReference type="Gene3D" id="3.40.50.300">
    <property type="entry name" value="P-loop containing nucleotide triphosphate hydrolases"/>
    <property type="match status" value="1"/>
</dbReference>
<evidence type="ECO:0000256" key="4">
    <source>
        <dbReference type="ARBA" id="ARBA00022821"/>
    </source>
</evidence>
<dbReference type="PROSITE" id="PS50104">
    <property type="entry name" value="TIR"/>
    <property type="match status" value="1"/>
</dbReference>
<dbReference type="InterPro" id="IPR000157">
    <property type="entry name" value="TIR_dom"/>
</dbReference>
<dbReference type="InterPro" id="IPR032675">
    <property type="entry name" value="LRR_dom_sf"/>
</dbReference>
<reference evidence="8" key="1">
    <citation type="submission" date="2023-03" db="EMBL/GenBank/DDBJ databases">
        <title>Chromosome-scale reference genome and RAD-based genetic map of yellow starthistle (Centaurea solstitialis) reveal putative structural variation and QTLs associated with invader traits.</title>
        <authorList>
            <person name="Reatini B."/>
            <person name="Cang F.A."/>
            <person name="Jiang Q."/>
            <person name="Mckibben M.T.W."/>
            <person name="Barker M.S."/>
            <person name="Rieseberg L.H."/>
            <person name="Dlugosch K.M."/>
        </authorList>
    </citation>
    <scope>NUCLEOTIDE SEQUENCE</scope>
    <source>
        <strain evidence="8">CAN-66</strain>
        <tissue evidence="8">Leaf</tissue>
    </source>
</reference>
<keyword evidence="3" id="KW-0677">Repeat</keyword>
<feature type="domain" description="TIR" evidence="7">
    <location>
        <begin position="13"/>
        <end position="181"/>
    </location>
</feature>
<dbReference type="FunFam" id="3.40.50.10140:FF:000007">
    <property type="entry name" value="Disease resistance protein (TIR-NBS-LRR class)"/>
    <property type="match status" value="1"/>
</dbReference>
<dbReference type="PRINTS" id="PR00364">
    <property type="entry name" value="DISEASERSIST"/>
</dbReference>
<dbReference type="InterPro" id="IPR036390">
    <property type="entry name" value="WH_DNA-bd_sf"/>
</dbReference>
<proteinExistence type="predicted"/>
<dbReference type="GO" id="GO:0006952">
    <property type="term" value="P:defense response"/>
    <property type="evidence" value="ECO:0007669"/>
    <property type="project" value="UniProtKB-KW"/>
</dbReference>
<dbReference type="SUPFAM" id="SSF52058">
    <property type="entry name" value="L domain-like"/>
    <property type="match status" value="1"/>
</dbReference>
<dbReference type="InterPro" id="IPR035897">
    <property type="entry name" value="Toll_tir_struct_dom_sf"/>
</dbReference>
<dbReference type="InterPro" id="IPR058546">
    <property type="entry name" value="RPS4B/Roq1-like_LRR"/>
</dbReference>
<comment type="caution">
    <text evidence="8">The sequence shown here is derived from an EMBL/GenBank/DDBJ whole genome shotgun (WGS) entry which is preliminary data.</text>
</comment>
<dbReference type="InterPro" id="IPR042197">
    <property type="entry name" value="Apaf_helical"/>
</dbReference>
<dbReference type="Pfam" id="PF23282">
    <property type="entry name" value="WHD_ROQ1"/>
    <property type="match status" value="1"/>
</dbReference>
<name>A0AA38WBR8_9ASTR</name>